<evidence type="ECO:0000313" key="7">
    <source>
        <dbReference type="EMBL" id="HAE4605723.1"/>
    </source>
</evidence>
<protein>
    <submittedName>
        <fullName evidence="1">Uncharacterized protein</fullName>
    </submittedName>
</protein>
<dbReference type="EMBL" id="DAANLE010000014">
    <property type="protein sequence ID" value="HAD0340401.1"/>
    <property type="molecule type" value="Genomic_DNA"/>
</dbReference>
<dbReference type="RefSeq" id="WP_000061271.1">
    <property type="nucleotide sequence ID" value="NZ_CABFWH010000001.1"/>
</dbReference>
<gene>
    <name evidence="3" type="ORF">DU223_13570</name>
    <name evidence="2" type="ORF">FJM64_08755</name>
    <name evidence="4" type="ORF">G0M27_20250</name>
    <name evidence="5" type="ORF">G0M28_09665</name>
    <name evidence="6" type="ORF">G0O03_12305</name>
    <name evidence="7" type="ORF">G4D32_003315</name>
    <name evidence="1" type="ORF">SE14_02814</name>
</gene>
<proteinExistence type="predicted"/>
<reference evidence="2" key="3">
    <citation type="submission" date="2019-06" db="EMBL/GenBank/DDBJ databases">
        <authorList>
            <person name="Ashton P.M."/>
            <person name="Dallman T."/>
            <person name="Nair S."/>
            <person name="De Pinna E."/>
            <person name="Peters T."/>
            <person name="Grant K."/>
        </authorList>
    </citation>
    <scope>NUCLEOTIDE SEQUENCE</scope>
    <source>
        <strain evidence="3">211746</strain>
        <strain evidence="2">758712</strain>
    </source>
</reference>
<evidence type="ECO:0000313" key="2">
    <source>
        <dbReference type="EMBL" id="EBG8361849.1"/>
    </source>
</evidence>
<sequence length="91" mass="10472">MSMAYYPFSGNEQKSMVFTPVLDGEVYNCQTKWNIAAQRWYLNITDNSGRRQLTIPVIGSPKNYDINLLVGAFSKTRMVWRVSDGQIEVFN</sequence>
<accession>A0A2V3LUB5</accession>
<dbReference type="AlphaFoldDB" id="A0A0F7J966"/>
<dbReference type="EMBL" id="AAFKDR010000007">
    <property type="protein sequence ID" value="EBG8361849.1"/>
    <property type="molecule type" value="Genomic_DNA"/>
</dbReference>
<name>A0A0F7J966_SALTM</name>
<evidence type="ECO:0000313" key="3">
    <source>
        <dbReference type="EMBL" id="EBY1962020.1"/>
    </source>
</evidence>
<dbReference type="Proteomes" id="UP000034636">
    <property type="component" value="Chromosome"/>
</dbReference>
<evidence type="ECO:0000313" key="8">
    <source>
        <dbReference type="Proteomes" id="UP000034636"/>
    </source>
</evidence>
<dbReference type="EMBL" id="CP011428">
    <property type="protein sequence ID" value="AKH08286.1"/>
    <property type="molecule type" value="Genomic_DNA"/>
</dbReference>
<reference evidence="4" key="4">
    <citation type="submission" date="2019-08" db="EMBL/GenBank/DDBJ databases">
        <authorList>
            <consortium name="NCBI Pathogen Detection Project"/>
        </authorList>
    </citation>
    <scope>NUCLEOTIDE SEQUENCE</scope>
    <source>
        <strain evidence="4">La98</strain>
        <strain evidence="7">Salmonella enterica</strain>
        <strain evidence="6">SSI_AA386</strain>
        <strain evidence="5">Tha3</strain>
    </source>
</reference>
<accession>A0A3T4A9Y2</accession>
<reference evidence="4" key="2">
    <citation type="journal article" date="2018" name="Genome Biol.">
        <title>SKESA: strategic k-mer extension for scrupulous assemblies.</title>
        <authorList>
            <person name="Souvorov A."/>
            <person name="Agarwala R."/>
            <person name="Lipman D.J."/>
        </authorList>
    </citation>
    <scope>NUCLEOTIDE SEQUENCE</scope>
    <source>
        <strain evidence="4">La98</strain>
        <strain evidence="7">Salmonella enterica</strain>
        <strain evidence="6">SSI_AA386</strain>
        <strain evidence="5">Tha3</strain>
    </source>
</reference>
<dbReference type="PATRIC" id="fig|59201.158.peg.2861"/>
<dbReference type="EMBL" id="AAHNKE010000013">
    <property type="protein sequence ID" value="EBY1962020.1"/>
    <property type="molecule type" value="Genomic_DNA"/>
</dbReference>
<evidence type="ECO:0000313" key="4">
    <source>
        <dbReference type="EMBL" id="HAD0308863.1"/>
    </source>
</evidence>
<dbReference type="EMBL" id="DAARZQ010000017">
    <property type="protein sequence ID" value="HAE4605723.1"/>
    <property type="molecule type" value="Genomic_DNA"/>
</dbReference>
<evidence type="ECO:0000313" key="1">
    <source>
        <dbReference type="EMBL" id="AKH08286.1"/>
    </source>
</evidence>
<evidence type="ECO:0000313" key="6">
    <source>
        <dbReference type="EMBL" id="HAD0677164.1"/>
    </source>
</evidence>
<dbReference type="EMBL" id="DAANKX010000031">
    <property type="protein sequence ID" value="HAD0308863.1"/>
    <property type="molecule type" value="Genomic_DNA"/>
</dbReference>
<reference evidence="1 8" key="1">
    <citation type="journal article" date="2015" name="Genome Announc.">
        <title>Complete Genome Sequencing of a Multidrug-Resistant and Human-Invasive Salmonella enterica Serovar Typhimurium Strain of the Emerging Sequence Type 213 Genotype.</title>
        <authorList>
            <person name="Calva E."/>
            <person name="Silva C."/>
            <person name="Zaidi M.B."/>
            <person name="Sanchez-Flores A."/>
            <person name="Estrada K."/>
            <person name="Silva G.G."/>
            <person name="Soto-Jimenez L.M."/>
            <person name="Wiesner M."/>
            <person name="Fernandez-Mora M."/>
            <person name="Edwards R.A."/>
            <person name="Vinuesa P."/>
        </authorList>
    </citation>
    <scope>NUCLEOTIDE SEQUENCE [LARGE SCALE GENOMIC DNA]</scope>
    <source>
        <strain evidence="1 8">YU39</strain>
    </source>
</reference>
<evidence type="ECO:0000313" key="5">
    <source>
        <dbReference type="EMBL" id="HAD0340401.1"/>
    </source>
</evidence>
<organism evidence="1 8">
    <name type="scientific">Salmonella typhimurium</name>
    <dbReference type="NCBI Taxonomy" id="90371"/>
    <lineage>
        <taxon>Bacteria</taxon>
        <taxon>Pseudomonadati</taxon>
        <taxon>Pseudomonadota</taxon>
        <taxon>Gammaproteobacteria</taxon>
        <taxon>Enterobacterales</taxon>
        <taxon>Enterobacteriaceae</taxon>
        <taxon>Salmonella</taxon>
    </lineage>
</organism>
<dbReference type="EMBL" id="DAANNY010000008">
    <property type="protein sequence ID" value="HAD0677164.1"/>
    <property type="molecule type" value="Genomic_DNA"/>
</dbReference>
<accession>A0A0F7J966</accession>